<evidence type="ECO:0000313" key="11">
    <source>
        <dbReference type="Proteomes" id="UP000824782"/>
    </source>
</evidence>
<evidence type="ECO:0000256" key="8">
    <source>
        <dbReference type="HAMAP-Rule" id="MF_03041"/>
    </source>
</evidence>
<evidence type="ECO:0000256" key="3">
    <source>
        <dbReference type="ARBA" id="ARBA00022776"/>
    </source>
</evidence>
<comment type="subcellular location">
    <subcellularLocation>
        <location evidence="8">Chromosome</location>
        <location evidence="8">Centromere</location>
        <location evidence="8">Kinetochore</location>
    </subcellularLocation>
</comment>
<evidence type="ECO:0000256" key="6">
    <source>
        <dbReference type="ARBA" id="ARBA00023306"/>
    </source>
</evidence>
<dbReference type="AlphaFoldDB" id="A0AAV7C257"/>
<feature type="coiled-coil region" evidence="8">
    <location>
        <begin position="135"/>
        <end position="321"/>
    </location>
</feature>
<evidence type="ECO:0000256" key="1">
    <source>
        <dbReference type="ARBA" id="ARBA00022454"/>
    </source>
</evidence>
<evidence type="ECO:0000256" key="4">
    <source>
        <dbReference type="ARBA" id="ARBA00022838"/>
    </source>
</evidence>
<keyword evidence="6 8" id="KW-0131">Cell cycle</keyword>
<keyword evidence="7 8" id="KW-0137">Centromere</keyword>
<feature type="compositionally biased region" description="Polar residues" evidence="9">
    <location>
        <begin position="633"/>
        <end position="643"/>
    </location>
</feature>
<keyword evidence="2 8" id="KW-0132">Cell division</keyword>
<comment type="similarity">
    <text evidence="8">Belongs to the Spindly family.</text>
</comment>
<keyword evidence="1 8" id="KW-0158">Chromosome</keyword>
<evidence type="ECO:0000313" key="10">
    <source>
        <dbReference type="EMBL" id="KAG8579057.1"/>
    </source>
</evidence>
<name>A0AAV7C257_ENGPU</name>
<evidence type="ECO:0000256" key="5">
    <source>
        <dbReference type="ARBA" id="ARBA00023054"/>
    </source>
</evidence>
<comment type="caution">
    <text evidence="10">The sequence shown here is derived from an EMBL/GenBank/DDBJ whole genome shotgun (WGS) entry which is preliminary data.</text>
</comment>
<dbReference type="GO" id="GO:0034501">
    <property type="term" value="P:protein localization to kinetochore"/>
    <property type="evidence" value="ECO:0007669"/>
    <property type="project" value="UniProtKB-UniRule"/>
</dbReference>
<dbReference type="GO" id="GO:0000940">
    <property type="term" value="C:outer kinetochore"/>
    <property type="evidence" value="ECO:0007669"/>
    <property type="project" value="UniProtKB-UniRule"/>
</dbReference>
<gene>
    <name evidence="8" type="primary">SPDL1</name>
    <name evidence="8" type="synonym">CCDC99</name>
    <name evidence="10" type="ORF">GDO81_010700</name>
</gene>
<dbReference type="PANTHER" id="PTHR32123">
    <property type="entry name" value="BICD FAMILY-LIKE CARGO ADAPTER"/>
    <property type="match status" value="1"/>
</dbReference>
<keyword evidence="5 8" id="KW-0175">Coiled coil</keyword>
<accession>A0AAV7C257</accession>
<feature type="region of interest" description="Disordered" evidence="9">
    <location>
        <begin position="520"/>
        <end position="643"/>
    </location>
</feature>
<dbReference type="HAMAP" id="MF_03041">
    <property type="entry name" value="SPDLY"/>
    <property type="match status" value="1"/>
</dbReference>
<feature type="coiled-coil region" evidence="8">
    <location>
        <begin position="352"/>
        <end position="379"/>
    </location>
</feature>
<dbReference type="InterPro" id="IPR028593">
    <property type="entry name" value="SPDLY_chordates"/>
</dbReference>
<protein>
    <recommendedName>
        <fullName evidence="8">Protein Spindly</fullName>
    </recommendedName>
    <alternativeName>
        <fullName evidence="8">Coiled-coil domain-containing protein 99</fullName>
    </alternativeName>
    <alternativeName>
        <fullName evidence="8">Spindle apparatus coiled-coil domain-containing protein 1</fullName>
    </alternativeName>
</protein>
<dbReference type="PANTHER" id="PTHR32123:SF9">
    <property type="entry name" value="PROTEIN SPINDLY"/>
    <property type="match status" value="1"/>
</dbReference>
<dbReference type="EMBL" id="WNYA01000004">
    <property type="protein sequence ID" value="KAG8579057.1"/>
    <property type="molecule type" value="Genomic_DNA"/>
</dbReference>
<dbReference type="GO" id="GO:0007094">
    <property type="term" value="P:mitotic spindle assembly checkpoint signaling"/>
    <property type="evidence" value="ECO:0007669"/>
    <property type="project" value="InterPro"/>
</dbReference>
<feature type="compositionally biased region" description="Basic and acidic residues" evidence="9">
    <location>
        <begin position="605"/>
        <end position="615"/>
    </location>
</feature>
<keyword evidence="11" id="KW-1185">Reference proteome</keyword>
<dbReference type="GO" id="GO:0043515">
    <property type="term" value="F:kinetochore binding"/>
    <property type="evidence" value="ECO:0007669"/>
    <property type="project" value="UniProtKB-UniRule"/>
</dbReference>
<dbReference type="GO" id="GO:0051301">
    <property type="term" value="P:cell division"/>
    <property type="evidence" value="ECO:0007669"/>
    <property type="project" value="UniProtKB-KW"/>
</dbReference>
<dbReference type="GO" id="GO:0007080">
    <property type="term" value="P:mitotic metaphase chromosome alignment"/>
    <property type="evidence" value="ECO:0007669"/>
    <property type="project" value="TreeGrafter"/>
</dbReference>
<dbReference type="Proteomes" id="UP000824782">
    <property type="component" value="Unassembled WGS sequence"/>
</dbReference>
<sequence length="643" mass="74611">MLYFCADTCSLRVCVGFFRVLRFPPTLQNILGSDTMDQSDVILKLRRQLKEAEEERDRAAQYGLQLLESQSDLQNQLEEQRNEMTVTIENLEQEKYSLQREVELKNRMLESVSSECDNIKHQQKAGLEQLQEQLGRNHNREMSELKDKMEKLKAELDEARLSEKQLKHKLDHQTELLANKSEELRVISERAHETMSSEMITLQLEINELESAKAQLEEDMNELQYRQQQLVLTNGNQSRQLERLQSEKEEREKEAVSYFNALEKAREANQDLQIQLDSALQKAQDPNSKGNSLFAEVEDRRAEMERQLISMKVQYQSLQKQHAFSRQQMHRMKVQIATLLQLKGSQTDPEQLERLQSMIAQKNNEVEKLLVKVRQLEKCQQNYENGPSKMNTDPLVQGDEVYYVDLLKMKLENSSKEMEKIKDELSLQRMKALAESQRVLELERKLFTTDRHLKLSQSENMKLRVSLDELKMKYEPDEIIKLRTQRRRREQLPLDCPAEEVAACKDLPVTAIESLPSSHLEEKENVVLLSEENPSSTEKKTAPSADVPIVPMSEEKPSSTHPVKERKRVRIAEDINDTQTLSKKDCTVRSTSPRSSDGDPSYEPTKAEDQKDLRKCERKSRHRAQPVLHVSSKPASGTQCPQQ</sequence>
<dbReference type="InterPro" id="IPR051149">
    <property type="entry name" value="Spindly/BICDR_Dynein_Adapter"/>
</dbReference>
<evidence type="ECO:0000256" key="9">
    <source>
        <dbReference type="SAM" id="MobiDB-lite"/>
    </source>
</evidence>
<dbReference type="GO" id="GO:0000922">
    <property type="term" value="C:spindle pole"/>
    <property type="evidence" value="ECO:0007669"/>
    <property type="project" value="TreeGrafter"/>
</dbReference>
<keyword evidence="4 8" id="KW-0995">Kinetochore</keyword>
<evidence type="ECO:0000256" key="2">
    <source>
        <dbReference type="ARBA" id="ARBA00022618"/>
    </source>
</evidence>
<reference evidence="10" key="1">
    <citation type="thesis" date="2020" institute="ProQuest LLC" country="789 East Eisenhower Parkway, Ann Arbor, MI, USA">
        <title>Comparative Genomics and Chromosome Evolution.</title>
        <authorList>
            <person name="Mudd A.B."/>
        </authorList>
    </citation>
    <scope>NUCLEOTIDE SEQUENCE</scope>
    <source>
        <strain evidence="10">237g6f4</strain>
        <tissue evidence="10">Blood</tissue>
    </source>
</reference>
<comment type="function">
    <text evidence="8">Required for the localization of dynein and dynactin to the mitotic kintochore. Dynein is believed to control the initial lateral interaction between the kinetochore and spindle microtubules and to facilitate the subsequent formation of end-on kinetochore-microtubule attachments mediated by the NDC80 complex.</text>
</comment>
<evidence type="ECO:0000256" key="7">
    <source>
        <dbReference type="ARBA" id="ARBA00023328"/>
    </source>
</evidence>
<organism evidence="10 11">
    <name type="scientific">Engystomops pustulosus</name>
    <name type="common">Tungara frog</name>
    <name type="synonym">Physalaemus pustulosus</name>
    <dbReference type="NCBI Taxonomy" id="76066"/>
    <lineage>
        <taxon>Eukaryota</taxon>
        <taxon>Metazoa</taxon>
        <taxon>Chordata</taxon>
        <taxon>Craniata</taxon>
        <taxon>Vertebrata</taxon>
        <taxon>Euteleostomi</taxon>
        <taxon>Amphibia</taxon>
        <taxon>Batrachia</taxon>
        <taxon>Anura</taxon>
        <taxon>Neobatrachia</taxon>
        <taxon>Hyloidea</taxon>
        <taxon>Leptodactylidae</taxon>
        <taxon>Leiuperinae</taxon>
        <taxon>Engystomops</taxon>
    </lineage>
</organism>
<feature type="coiled-coil region" evidence="8">
    <location>
        <begin position="35"/>
        <end position="108"/>
    </location>
</feature>
<keyword evidence="3 8" id="KW-0498">Mitosis</keyword>
<proteinExistence type="inferred from homology"/>
<feature type="coiled-coil region" evidence="8">
    <location>
        <begin position="404"/>
        <end position="431"/>
    </location>
</feature>
<dbReference type="GO" id="GO:0000132">
    <property type="term" value="P:establishment of mitotic spindle orientation"/>
    <property type="evidence" value="ECO:0007669"/>
    <property type="project" value="TreeGrafter"/>
</dbReference>